<keyword evidence="1" id="KW-0472">Membrane</keyword>
<keyword evidence="1" id="KW-0812">Transmembrane</keyword>
<organism evidence="2 3">
    <name type="scientific">Romanomermis culicivorax</name>
    <name type="common">Nematode worm</name>
    <dbReference type="NCBI Taxonomy" id="13658"/>
    <lineage>
        <taxon>Eukaryota</taxon>
        <taxon>Metazoa</taxon>
        <taxon>Ecdysozoa</taxon>
        <taxon>Nematoda</taxon>
        <taxon>Enoplea</taxon>
        <taxon>Dorylaimia</taxon>
        <taxon>Mermithida</taxon>
        <taxon>Mermithoidea</taxon>
        <taxon>Mermithidae</taxon>
        <taxon>Romanomermis</taxon>
    </lineage>
</organism>
<dbReference type="WBParaSite" id="nRc.2.0.1.t27367-RA">
    <property type="protein sequence ID" value="nRc.2.0.1.t27367-RA"/>
    <property type="gene ID" value="nRc.2.0.1.g27367"/>
</dbReference>
<reference evidence="3" key="1">
    <citation type="submission" date="2022-11" db="UniProtKB">
        <authorList>
            <consortium name="WormBaseParasite"/>
        </authorList>
    </citation>
    <scope>IDENTIFICATION</scope>
</reference>
<evidence type="ECO:0000313" key="2">
    <source>
        <dbReference type="Proteomes" id="UP000887565"/>
    </source>
</evidence>
<feature type="transmembrane region" description="Helical" evidence="1">
    <location>
        <begin position="35"/>
        <end position="60"/>
    </location>
</feature>
<evidence type="ECO:0000256" key="1">
    <source>
        <dbReference type="SAM" id="Phobius"/>
    </source>
</evidence>
<name>A0A915JMP4_ROMCU</name>
<proteinExistence type="predicted"/>
<keyword evidence="1" id="KW-1133">Transmembrane helix</keyword>
<accession>A0A915JMP4</accession>
<dbReference type="AlphaFoldDB" id="A0A915JMP4"/>
<evidence type="ECO:0000313" key="3">
    <source>
        <dbReference type="WBParaSite" id="nRc.2.0.1.t27367-RA"/>
    </source>
</evidence>
<keyword evidence="2" id="KW-1185">Reference proteome</keyword>
<dbReference type="Proteomes" id="UP000887565">
    <property type="component" value="Unplaced"/>
</dbReference>
<sequence length="66" mass="7462">MQMWQQDIETLIPHSGRCSSHCCAMRMMRAAMMSLVTLFVITSDGRITAHFFMVSTGALLKCTFET</sequence>
<protein>
    <submittedName>
        <fullName evidence="3">Uncharacterized protein</fullName>
    </submittedName>
</protein>